<dbReference type="AlphaFoldDB" id="A0A1E5QNN0"/>
<evidence type="ECO:0000256" key="1">
    <source>
        <dbReference type="SAM" id="Phobius"/>
    </source>
</evidence>
<proteinExistence type="predicted"/>
<protein>
    <submittedName>
        <fullName evidence="2">Uncharacterized protein</fullName>
    </submittedName>
</protein>
<organism evidence="2">
    <name type="scientific">Desertifilum tharense IPPAS B-1220</name>
    <dbReference type="NCBI Taxonomy" id="1781255"/>
    <lineage>
        <taxon>Bacteria</taxon>
        <taxon>Bacillati</taxon>
        <taxon>Cyanobacteriota</taxon>
        <taxon>Cyanophyceae</taxon>
        <taxon>Desertifilales</taxon>
        <taxon>Desertifilaceae</taxon>
        <taxon>Desertifilum</taxon>
    </lineage>
</organism>
<keyword evidence="1" id="KW-0812">Transmembrane</keyword>
<evidence type="ECO:0000313" key="2">
    <source>
        <dbReference type="EMBL" id="OEJ76231.1"/>
    </source>
</evidence>
<feature type="transmembrane region" description="Helical" evidence="1">
    <location>
        <begin position="86"/>
        <end position="107"/>
    </location>
</feature>
<keyword evidence="1" id="KW-1133">Transmembrane helix</keyword>
<name>A0A1E5QNN0_9CYAN</name>
<keyword evidence="1" id="KW-0472">Membrane</keyword>
<dbReference type="EMBL" id="MJGC01000040">
    <property type="protein sequence ID" value="OEJ76231.1"/>
    <property type="molecule type" value="Genomic_DNA"/>
</dbReference>
<comment type="caution">
    <text evidence="2">The sequence shown here is derived from an EMBL/GenBank/DDBJ whole genome shotgun (WGS) entry which is preliminary data.</text>
</comment>
<dbReference type="OrthoDB" id="425810at2"/>
<reference evidence="2" key="1">
    <citation type="submission" date="2016-09" db="EMBL/GenBank/DDBJ databases">
        <title>Draft genome of thermotolerant cyanobacterium Desertifilum sp. strain IPPAS B-1220.</title>
        <authorList>
            <person name="Sinetova M.A."/>
            <person name="Bolakhan K."/>
            <person name="Zayadan B.K."/>
            <person name="Mironov K.S."/>
            <person name="Ustinova V."/>
            <person name="Kupriyanova E.V."/>
            <person name="Sidorov R.A."/>
            <person name="Skrypnik A.N."/>
            <person name="Gogoleva N.E."/>
            <person name="Gogolev Y.V."/>
            <person name="Los D.A."/>
        </authorList>
    </citation>
    <scope>NUCLEOTIDE SEQUENCE [LARGE SCALE GENOMIC DNA]</scope>
    <source>
        <strain evidence="2">IPPAS B-1220</strain>
    </source>
</reference>
<dbReference type="RefSeq" id="WP_069966107.1">
    <property type="nucleotide sequence ID" value="NZ_CM124774.1"/>
</dbReference>
<accession>A0A1E5QNN0</accession>
<feature type="transmembrane region" description="Helical" evidence="1">
    <location>
        <begin position="127"/>
        <end position="146"/>
    </location>
</feature>
<sequence>MNFDREPPRPPEPSDFAVPLRQPLVMLRDTEGLLRRKAVDVLVPVLPDSVALRLQDASDLAEESLEELAEIDLETISDRDLKPARVLVGLSFAGFGGLAIALLMLYISSLHPEMSAGAGIHAYWYPYALLVSLGVTGMMMVGREILRSHRSSSPK</sequence>
<gene>
    <name evidence="2" type="ORF">BH720_05175</name>
</gene>